<dbReference type="InterPro" id="IPR001223">
    <property type="entry name" value="Glyco_hydro18_cat"/>
</dbReference>
<keyword evidence="10 12" id="KW-0326">Glycosidase</keyword>
<evidence type="ECO:0000256" key="10">
    <source>
        <dbReference type="ARBA" id="ARBA00023295"/>
    </source>
</evidence>
<dbReference type="AlphaFoldDB" id="A0A0C9QYP8"/>
<gene>
    <name evidence="15" type="primary">Chia_7</name>
    <name evidence="15" type="ORF">g.50641</name>
</gene>
<keyword evidence="5 13" id="KW-0732">Signal</keyword>
<dbReference type="InterPro" id="IPR050314">
    <property type="entry name" value="Glycosyl_Hydrlase_18"/>
</dbReference>
<evidence type="ECO:0000256" key="6">
    <source>
        <dbReference type="ARBA" id="ARBA00022801"/>
    </source>
</evidence>
<dbReference type="InterPro" id="IPR029070">
    <property type="entry name" value="Chitinase_insertion_sf"/>
</dbReference>
<name>A0A0C9QYP8_9HYME</name>
<evidence type="ECO:0000256" key="12">
    <source>
        <dbReference type="RuleBase" id="RU000489"/>
    </source>
</evidence>
<dbReference type="GO" id="GO:0006032">
    <property type="term" value="P:chitin catabolic process"/>
    <property type="evidence" value="ECO:0007669"/>
    <property type="project" value="UniProtKB-KW"/>
</dbReference>
<keyword evidence="6 12" id="KW-0378">Hydrolase</keyword>
<comment type="catalytic activity">
    <reaction evidence="1">
        <text>Random endo-hydrolysis of N-acetyl-beta-D-glucosaminide (1-&gt;4)-beta-linkages in chitin and chitodextrins.</text>
        <dbReference type="EC" id="3.2.1.14"/>
    </reaction>
</comment>
<evidence type="ECO:0000256" key="3">
    <source>
        <dbReference type="ARBA" id="ARBA00012729"/>
    </source>
</evidence>
<keyword evidence="11" id="KW-0624">Polysaccharide degradation</keyword>
<dbReference type="InterPro" id="IPR001579">
    <property type="entry name" value="Glyco_hydro_18_chit_AS"/>
</dbReference>
<evidence type="ECO:0000256" key="9">
    <source>
        <dbReference type="ARBA" id="ARBA00023277"/>
    </source>
</evidence>
<reference evidence="15" key="1">
    <citation type="submission" date="2015-01" db="EMBL/GenBank/DDBJ databases">
        <title>Transcriptome Assembly of Fopius arisanus.</title>
        <authorList>
            <person name="Geib S."/>
        </authorList>
    </citation>
    <scope>NUCLEOTIDE SEQUENCE</scope>
</reference>
<dbReference type="GO" id="GO:0000272">
    <property type="term" value="P:polysaccharide catabolic process"/>
    <property type="evidence" value="ECO:0007669"/>
    <property type="project" value="UniProtKB-KW"/>
</dbReference>
<evidence type="ECO:0000256" key="11">
    <source>
        <dbReference type="ARBA" id="ARBA00023326"/>
    </source>
</evidence>
<evidence type="ECO:0000256" key="7">
    <source>
        <dbReference type="ARBA" id="ARBA00023024"/>
    </source>
</evidence>
<protein>
    <recommendedName>
        <fullName evidence="3">chitinase</fullName>
        <ecNumber evidence="3">3.2.1.14</ecNumber>
    </recommendedName>
</protein>
<dbReference type="InterPro" id="IPR011583">
    <property type="entry name" value="Chitinase_II/V-like_cat"/>
</dbReference>
<evidence type="ECO:0000259" key="14">
    <source>
        <dbReference type="PROSITE" id="PS51910"/>
    </source>
</evidence>
<dbReference type="PANTHER" id="PTHR11177">
    <property type="entry name" value="CHITINASE"/>
    <property type="match status" value="1"/>
</dbReference>
<dbReference type="PROSITE" id="PS01095">
    <property type="entry name" value="GH18_1"/>
    <property type="match status" value="1"/>
</dbReference>
<feature type="chain" id="PRO_5002201523" description="chitinase" evidence="13">
    <location>
        <begin position="17"/>
        <end position="375"/>
    </location>
</feature>
<dbReference type="EMBL" id="GBYB01008934">
    <property type="protein sequence ID" value="JAG78701.1"/>
    <property type="molecule type" value="Transcribed_RNA"/>
</dbReference>
<evidence type="ECO:0000256" key="13">
    <source>
        <dbReference type="SAM" id="SignalP"/>
    </source>
</evidence>
<comment type="similarity">
    <text evidence="2">Belongs to the glycosyl hydrolase 18 family. Chitinase class II subfamily.</text>
</comment>
<dbReference type="PROSITE" id="PS51910">
    <property type="entry name" value="GH18_2"/>
    <property type="match status" value="1"/>
</dbReference>
<dbReference type="EC" id="3.2.1.14" evidence="3"/>
<dbReference type="SUPFAM" id="SSF54556">
    <property type="entry name" value="Chitinase insertion domain"/>
    <property type="match status" value="1"/>
</dbReference>
<evidence type="ECO:0000256" key="1">
    <source>
        <dbReference type="ARBA" id="ARBA00000822"/>
    </source>
</evidence>
<dbReference type="Gene3D" id="3.10.50.10">
    <property type="match status" value="1"/>
</dbReference>
<evidence type="ECO:0000313" key="15">
    <source>
        <dbReference type="EMBL" id="JAG78701.1"/>
    </source>
</evidence>
<organism evidence="15">
    <name type="scientific">Fopius arisanus</name>
    <dbReference type="NCBI Taxonomy" id="64838"/>
    <lineage>
        <taxon>Eukaryota</taxon>
        <taxon>Metazoa</taxon>
        <taxon>Ecdysozoa</taxon>
        <taxon>Arthropoda</taxon>
        <taxon>Hexapoda</taxon>
        <taxon>Insecta</taxon>
        <taxon>Pterygota</taxon>
        <taxon>Neoptera</taxon>
        <taxon>Endopterygota</taxon>
        <taxon>Hymenoptera</taxon>
        <taxon>Apocrita</taxon>
        <taxon>Ichneumonoidea</taxon>
        <taxon>Braconidae</taxon>
        <taxon>Opiinae</taxon>
        <taxon>Fopius</taxon>
    </lineage>
</organism>
<dbReference type="PANTHER" id="PTHR11177:SF317">
    <property type="entry name" value="CHITINASE 12-RELATED"/>
    <property type="match status" value="1"/>
</dbReference>
<keyword evidence="9" id="KW-0119">Carbohydrate metabolism</keyword>
<feature type="domain" description="GH18" evidence="14">
    <location>
        <begin position="23"/>
        <end position="375"/>
    </location>
</feature>
<evidence type="ECO:0000256" key="4">
    <source>
        <dbReference type="ARBA" id="ARBA00022669"/>
    </source>
</evidence>
<dbReference type="Gene3D" id="3.20.20.80">
    <property type="entry name" value="Glycosidases"/>
    <property type="match status" value="1"/>
</dbReference>
<dbReference type="GO" id="GO:0008061">
    <property type="term" value="F:chitin binding"/>
    <property type="evidence" value="ECO:0007669"/>
    <property type="project" value="UniProtKB-KW"/>
</dbReference>
<evidence type="ECO:0000256" key="5">
    <source>
        <dbReference type="ARBA" id="ARBA00022729"/>
    </source>
</evidence>
<dbReference type="GO" id="GO:0005576">
    <property type="term" value="C:extracellular region"/>
    <property type="evidence" value="ECO:0007669"/>
    <property type="project" value="TreeGrafter"/>
</dbReference>
<dbReference type="InterPro" id="IPR017853">
    <property type="entry name" value="GH"/>
</dbReference>
<dbReference type="GO" id="GO:0008843">
    <property type="term" value="F:endochitinase activity"/>
    <property type="evidence" value="ECO:0007669"/>
    <property type="project" value="UniProtKB-EC"/>
</dbReference>
<evidence type="ECO:0000256" key="8">
    <source>
        <dbReference type="ARBA" id="ARBA00023157"/>
    </source>
</evidence>
<dbReference type="SUPFAM" id="SSF51445">
    <property type="entry name" value="(Trans)glycosidases"/>
    <property type="match status" value="1"/>
</dbReference>
<sequence>MEFSIFLVTLSLSVLALEITAEKKVICYFASWSQNRAGKGKFTVADIDASICTHYIWSFVNIEDNKIVISKGNASNGIREFAALHSRNPEAKLLVAVGGAANSVGANYSKMVSTKQSRNEFIDSAVDVLKEYNLDGLDIDWEYPAFKGGVPSDRENFVLLLKELRERFNQDYLLTVALHPGERIAKKAYDIPGISQHVDFINLMTYNFHGAWENRTGHPSGLHGNGQISVESLVKYWLDKGSPKEKLIVGMTAYGKSWTLSDPNSHGVGANATGVGQPGLYTKKPGTLAYYELCEQINAGKLTVVFDEQTYAPYAYGDNQWVGYEDIRSAKGKASFIQNMGLAGAMLWTIDLDDFRGSCNDKFPLLKSINSILRN</sequence>
<keyword evidence="7" id="KW-0146">Chitin degradation</keyword>
<feature type="signal peptide" evidence="13">
    <location>
        <begin position="1"/>
        <end position="16"/>
    </location>
</feature>
<proteinExistence type="inferred from homology"/>
<keyword evidence="4" id="KW-0147">Chitin-binding</keyword>
<accession>A0A0C9QYP8</accession>
<dbReference type="Pfam" id="PF00704">
    <property type="entry name" value="Glyco_hydro_18"/>
    <property type="match status" value="1"/>
</dbReference>
<keyword evidence="8" id="KW-1015">Disulfide bond</keyword>
<dbReference type="FunFam" id="3.10.50.10:FF:000004">
    <property type="entry name" value="Chitinase 5"/>
    <property type="match status" value="1"/>
</dbReference>
<evidence type="ECO:0000256" key="2">
    <source>
        <dbReference type="ARBA" id="ARBA00009121"/>
    </source>
</evidence>
<dbReference type="SMART" id="SM00636">
    <property type="entry name" value="Glyco_18"/>
    <property type="match status" value="1"/>
</dbReference>